<feature type="transmembrane region" description="Helical" evidence="1">
    <location>
        <begin position="85"/>
        <end position="104"/>
    </location>
</feature>
<name>A0A914P7A0_9BILA</name>
<feature type="transmembrane region" description="Helical" evidence="1">
    <location>
        <begin position="124"/>
        <end position="141"/>
    </location>
</feature>
<proteinExistence type="predicted"/>
<organism evidence="2 3">
    <name type="scientific">Panagrolaimus davidi</name>
    <dbReference type="NCBI Taxonomy" id="227884"/>
    <lineage>
        <taxon>Eukaryota</taxon>
        <taxon>Metazoa</taxon>
        <taxon>Ecdysozoa</taxon>
        <taxon>Nematoda</taxon>
        <taxon>Chromadorea</taxon>
        <taxon>Rhabditida</taxon>
        <taxon>Tylenchina</taxon>
        <taxon>Panagrolaimomorpha</taxon>
        <taxon>Panagrolaimoidea</taxon>
        <taxon>Panagrolaimidae</taxon>
        <taxon>Panagrolaimus</taxon>
    </lineage>
</organism>
<sequence>MNVCALANLSILTNSVKLRRKCFEYLLECNRKKIFVADLDSMDKDFAFELMKSSFSQSPNLNKFEMIPQIVEQVQNQPPQIRRSFVVEVIEITAFMLIASFLIGKFLTNDDDSFFQSINQLWRKHIFCGIQLLWFGIYFAIDHFQVLRQQKYLKWISLMVFVALSGFLVASCINYYGQHVAVFAAHKVAVHKIAVFVVLESIFPISFAGGFMKYALIKSGVAIDIFIIWRYCLIPNVFILLIKDFLPFPWLFSVISCSMCAIPTTLSFIVHFLQVLGNKSVVIPENEFCRASLTLFTIISQLLIFLLGLLSGIIETNIEYDLHSLVSYFSS</sequence>
<evidence type="ECO:0000313" key="2">
    <source>
        <dbReference type="Proteomes" id="UP000887578"/>
    </source>
</evidence>
<keyword evidence="1" id="KW-0472">Membrane</keyword>
<dbReference type="Proteomes" id="UP000887578">
    <property type="component" value="Unplaced"/>
</dbReference>
<dbReference type="WBParaSite" id="PDA_v2.g13845.t1">
    <property type="protein sequence ID" value="PDA_v2.g13845.t1"/>
    <property type="gene ID" value="PDA_v2.g13845"/>
</dbReference>
<keyword evidence="2" id="KW-1185">Reference proteome</keyword>
<keyword evidence="1" id="KW-1133">Transmembrane helix</keyword>
<evidence type="ECO:0000313" key="3">
    <source>
        <dbReference type="WBParaSite" id="PDA_v2.g13845.t1"/>
    </source>
</evidence>
<feature type="transmembrane region" description="Helical" evidence="1">
    <location>
        <begin position="221"/>
        <end position="242"/>
    </location>
</feature>
<feature type="transmembrane region" description="Helical" evidence="1">
    <location>
        <begin position="293"/>
        <end position="314"/>
    </location>
</feature>
<evidence type="ECO:0000256" key="1">
    <source>
        <dbReference type="SAM" id="Phobius"/>
    </source>
</evidence>
<feature type="transmembrane region" description="Helical" evidence="1">
    <location>
        <begin position="153"/>
        <end position="177"/>
    </location>
</feature>
<protein>
    <submittedName>
        <fullName evidence="3">Uncharacterized protein</fullName>
    </submittedName>
</protein>
<dbReference type="AlphaFoldDB" id="A0A914P7A0"/>
<accession>A0A914P7A0</accession>
<keyword evidence="1" id="KW-0812">Transmembrane</keyword>
<feature type="transmembrane region" description="Helical" evidence="1">
    <location>
        <begin position="189"/>
        <end position="209"/>
    </location>
</feature>
<feature type="transmembrane region" description="Helical" evidence="1">
    <location>
        <begin position="248"/>
        <end position="273"/>
    </location>
</feature>
<reference evidence="3" key="1">
    <citation type="submission" date="2022-11" db="UniProtKB">
        <authorList>
            <consortium name="WormBaseParasite"/>
        </authorList>
    </citation>
    <scope>IDENTIFICATION</scope>
</reference>